<gene>
    <name evidence="1" type="ORF">ACFFTR_32910</name>
</gene>
<proteinExistence type="predicted"/>
<keyword evidence="2" id="KW-1185">Reference proteome</keyword>
<dbReference type="EC" id="2.1.1.-" evidence="1"/>
<protein>
    <submittedName>
        <fullName evidence="1">SAM-dependent methyltransferase</fullName>
        <ecNumber evidence="1">2.1.1.-</ecNumber>
    </submittedName>
</protein>
<dbReference type="Proteomes" id="UP001589608">
    <property type="component" value="Unassembled WGS sequence"/>
</dbReference>
<dbReference type="PIRSF" id="PIRSF017393">
    <property type="entry name" value="MTase_SAV2177"/>
    <property type="match status" value="1"/>
</dbReference>
<dbReference type="Gene3D" id="3.40.50.150">
    <property type="entry name" value="Vaccinia Virus protein VP39"/>
    <property type="match status" value="1"/>
</dbReference>
<accession>A0ABV5MGC9</accession>
<dbReference type="EMBL" id="JBHMCA010000054">
    <property type="protein sequence ID" value="MFB9447920.1"/>
    <property type="molecule type" value="Genomic_DNA"/>
</dbReference>
<evidence type="ECO:0000313" key="1">
    <source>
        <dbReference type="EMBL" id="MFB9447920.1"/>
    </source>
</evidence>
<dbReference type="CDD" id="cd02440">
    <property type="entry name" value="AdoMet_MTases"/>
    <property type="match status" value="1"/>
</dbReference>
<dbReference type="InterPro" id="IPR029063">
    <property type="entry name" value="SAM-dependent_MTases_sf"/>
</dbReference>
<comment type="caution">
    <text evidence="1">The sequence shown here is derived from an EMBL/GenBank/DDBJ whole genome shotgun (WGS) entry which is preliminary data.</text>
</comment>
<dbReference type="RefSeq" id="WP_223102848.1">
    <property type="nucleotide sequence ID" value="NZ_CP061913.1"/>
</dbReference>
<keyword evidence="1" id="KW-0489">Methyltransferase</keyword>
<dbReference type="SUPFAM" id="SSF53335">
    <property type="entry name" value="S-adenosyl-L-methionine-dependent methyltransferases"/>
    <property type="match status" value="1"/>
</dbReference>
<organism evidence="1 2">
    <name type="scientific">Dactylosporangium vinaceum</name>
    <dbReference type="NCBI Taxonomy" id="53362"/>
    <lineage>
        <taxon>Bacteria</taxon>
        <taxon>Bacillati</taxon>
        <taxon>Actinomycetota</taxon>
        <taxon>Actinomycetes</taxon>
        <taxon>Micromonosporales</taxon>
        <taxon>Micromonosporaceae</taxon>
        <taxon>Dactylosporangium</taxon>
    </lineage>
</organism>
<keyword evidence="1" id="KW-0808">Transferase</keyword>
<dbReference type="GO" id="GO:0032259">
    <property type="term" value="P:methylation"/>
    <property type="evidence" value="ECO:0007669"/>
    <property type="project" value="UniProtKB-KW"/>
</dbReference>
<dbReference type="InterPro" id="IPR006764">
    <property type="entry name" value="SAM_dep_MeTrfase_SAV2177_type"/>
</dbReference>
<name>A0ABV5MGC9_9ACTN</name>
<sequence length="255" mass="27407">MSVDPNRPSAARIYDCYLGGRHNFAVDRAMAERALALVPDISRIARANRAFLDRAVRHAAGRGIRQFLDIGSGIPAEGNVHEIARSIDPQARVVYVDIDPAAVVHARQILDGDPLTTVVQADLLQAAQILGDPRVKALLDPDEPVCLLLVALLHFVPDTPELREALRAYHDALVPGSILVVSHATRAVAELADLYTRTGLSTVPRDEAELAGLIEGWEPVAPGLVRSPLWRPEPGGDADDDSAGFALLVAVAERV</sequence>
<reference evidence="1 2" key="1">
    <citation type="submission" date="2024-09" db="EMBL/GenBank/DDBJ databases">
        <authorList>
            <person name="Sun Q."/>
            <person name="Mori K."/>
        </authorList>
    </citation>
    <scope>NUCLEOTIDE SEQUENCE [LARGE SCALE GENOMIC DNA]</scope>
    <source>
        <strain evidence="1 2">JCM 3307</strain>
    </source>
</reference>
<dbReference type="Pfam" id="PF04672">
    <property type="entry name" value="Methyltransf_19"/>
    <property type="match status" value="1"/>
</dbReference>
<evidence type="ECO:0000313" key="2">
    <source>
        <dbReference type="Proteomes" id="UP001589608"/>
    </source>
</evidence>
<dbReference type="GO" id="GO:0008168">
    <property type="term" value="F:methyltransferase activity"/>
    <property type="evidence" value="ECO:0007669"/>
    <property type="project" value="UniProtKB-KW"/>
</dbReference>